<feature type="transmembrane region" description="Helical" evidence="5">
    <location>
        <begin position="117"/>
        <end position="140"/>
    </location>
</feature>
<comment type="subcellular location">
    <subcellularLocation>
        <location evidence="1">Membrane</location>
        <topology evidence="1">Multi-pass membrane protein</topology>
    </subcellularLocation>
</comment>
<dbReference type="InterPro" id="IPR036259">
    <property type="entry name" value="MFS_trans_sf"/>
</dbReference>
<evidence type="ECO:0000256" key="1">
    <source>
        <dbReference type="ARBA" id="ARBA00004141"/>
    </source>
</evidence>
<evidence type="ECO:0000256" key="4">
    <source>
        <dbReference type="ARBA" id="ARBA00023136"/>
    </source>
</evidence>
<proteinExistence type="predicted"/>
<dbReference type="KEGG" id="tet:TTHERM_00113260"/>
<gene>
    <name evidence="7" type="ORF">TTHERM_00113260</name>
</gene>
<feature type="transmembrane region" description="Helical" evidence="5">
    <location>
        <begin position="313"/>
        <end position="334"/>
    </location>
</feature>
<dbReference type="PANTHER" id="PTHR43184:SF12">
    <property type="entry name" value="SUGAR PHOSPHATE EXCHANGER 3"/>
    <property type="match status" value="1"/>
</dbReference>
<dbReference type="Gene3D" id="1.20.1250.20">
    <property type="entry name" value="MFS general substrate transporter like domains"/>
    <property type="match status" value="2"/>
</dbReference>
<dbReference type="PANTHER" id="PTHR43184">
    <property type="entry name" value="MAJOR FACILITATOR SUPERFAMILY TRANSPORTER 16, ISOFORM B"/>
    <property type="match status" value="1"/>
</dbReference>
<dbReference type="PROSITE" id="PS50850">
    <property type="entry name" value="MFS"/>
    <property type="match status" value="1"/>
</dbReference>
<keyword evidence="8" id="KW-1185">Reference proteome</keyword>
<feature type="transmembrane region" description="Helical" evidence="5">
    <location>
        <begin position="183"/>
        <end position="204"/>
    </location>
</feature>
<feature type="transmembrane region" description="Helical" evidence="5">
    <location>
        <begin position="346"/>
        <end position="366"/>
    </location>
</feature>
<dbReference type="RefSeq" id="XP_001010721.2">
    <property type="nucleotide sequence ID" value="XM_001010721.3"/>
</dbReference>
<evidence type="ECO:0000256" key="3">
    <source>
        <dbReference type="ARBA" id="ARBA00022989"/>
    </source>
</evidence>
<dbReference type="OrthoDB" id="3639251at2759"/>
<dbReference type="eggNOG" id="KOG2533">
    <property type="taxonomic scope" value="Eukaryota"/>
</dbReference>
<dbReference type="InParanoid" id="Q22Z45"/>
<dbReference type="STRING" id="312017.Q22Z45"/>
<feature type="transmembrane region" description="Helical" evidence="5">
    <location>
        <begin position="152"/>
        <end position="171"/>
    </location>
</feature>
<keyword evidence="3 5" id="KW-1133">Transmembrane helix</keyword>
<dbReference type="HOGENOM" id="CLU_001265_31_6_1"/>
<dbReference type="InterPro" id="IPR020846">
    <property type="entry name" value="MFS_dom"/>
</dbReference>
<reference evidence="8" key="1">
    <citation type="journal article" date="2006" name="PLoS Biol.">
        <title>Macronuclear genome sequence of the ciliate Tetrahymena thermophila, a model eukaryote.</title>
        <authorList>
            <person name="Eisen J.A."/>
            <person name="Coyne R.S."/>
            <person name="Wu M."/>
            <person name="Wu D."/>
            <person name="Thiagarajan M."/>
            <person name="Wortman J.R."/>
            <person name="Badger J.H."/>
            <person name="Ren Q."/>
            <person name="Amedeo P."/>
            <person name="Jones K.M."/>
            <person name="Tallon L.J."/>
            <person name="Delcher A.L."/>
            <person name="Salzberg S.L."/>
            <person name="Silva J.C."/>
            <person name="Haas B.J."/>
            <person name="Majoros W.H."/>
            <person name="Farzad M."/>
            <person name="Carlton J.M."/>
            <person name="Smith R.K. Jr."/>
            <person name="Garg J."/>
            <person name="Pearlman R.E."/>
            <person name="Karrer K.M."/>
            <person name="Sun L."/>
            <person name="Manning G."/>
            <person name="Elde N.C."/>
            <person name="Turkewitz A.P."/>
            <person name="Asai D.J."/>
            <person name="Wilkes D.E."/>
            <person name="Wang Y."/>
            <person name="Cai H."/>
            <person name="Collins K."/>
            <person name="Stewart B.A."/>
            <person name="Lee S.R."/>
            <person name="Wilamowska K."/>
            <person name="Weinberg Z."/>
            <person name="Ruzzo W.L."/>
            <person name="Wloga D."/>
            <person name="Gaertig J."/>
            <person name="Frankel J."/>
            <person name="Tsao C.-C."/>
            <person name="Gorovsky M.A."/>
            <person name="Keeling P.J."/>
            <person name="Waller R.F."/>
            <person name="Patron N.J."/>
            <person name="Cherry J.M."/>
            <person name="Stover N.A."/>
            <person name="Krieger C.J."/>
            <person name="del Toro C."/>
            <person name="Ryder H.F."/>
            <person name="Williamson S.C."/>
            <person name="Barbeau R.A."/>
            <person name="Hamilton E.P."/>
            <person name="Orias E."/>
        </authorList>
    </citation>
    <scope>NUCLEOTIDE SEQUENCE [LARGE SCALE GENOMIC DNA]</scope>
    <source>
        <strain evidence="8">SB210</strain>
    </source>
</reference>
<dbReference type="GeneID" id="7843583"/>
<feature type="transmembrane region" description="Helical" evidence="5">
    <location>
        <begin position="372"/>
        <end position="391"/>
    </location>
</feature>
<organism evidence="7 8">
    <name type="scientific">Tetrahymena thermophila (strain SB210)</name>
    <dbReference type="NCBI Taxonomy" id="312017"/>
    <lineage>
        <taxon>Eukaryota</taxon>
        <taxon>Sar</taxon>
        <taxon>Alveolata</taxon>
        <taxon>Ciliophora</taxon>
        <taxon>Intramacronucleata</taxon>
        <taxon>Oligohymenophorea</taxon>
        <taxon>Hymenostomatida</taxon>
        <taxon>Tetrahymenina</taxon>
        <taxon>Tetrahymenidae</taxon>
        <taxon>Tetrahymena</taxon>
    </lineage>
</organism>
<dbReference type="GO" id="GO:0005789">
    <property type="term" value="C:endoplasmic reticulum membrane"/>
    <property type="evidence" value="ECO:0007669"/>
    <property type="project" value="TreeGrafter"/>
</dbReference>
<dbReference type="SUPFAM" id="SSF103473">
    <property type="entry name" value="MFS general substrate transporter"/>
    <property type="match status" value="1"/>
</dbReference>
<protein>
    <submittedName>
        <fullName evidence="7">MFS transporter</fullName>
    </submittedName>
</protein>
<keyword evidence="4 5" id="KW-0472">Membrane</keyword>
<feature type="transmembrane region" description="Helical" evidence="5">
    <location>
        <begin position="279"/>
        <end position="301"/>
    </location>
</feature>
<evidence type="ECO:0000256" key="2">
    <source>
        <dbReference type="ARBA" id="ARBA00022692"/>
    </source>
</evidence>
<dbReference type="AlphaFoldDB" id="Q22Z45"/>
<evidence type="ECO:0000313" key="7">
    <source>
        <dbReference type="EMBL" id="EAR90476.2"/>
    </source>
</evidence>
<accession>Q22Z45</accession>
<dbReference type="Pfam" id="PF07690">
    <property type="entry name" value="MFS_1"/>
    <property type="match status" value="1"/>
</dbReference>
<dbReference type="InterPro" id="IPR011701">
    <property type="entry name" value="MFS"/>
</dbReference>
<dbReference type="GO" id="GO:0022857">
    <property type="term" value="F:transmembrane transporter activity"/>
    <property type="evidence" value="ECO:0007669"/>
    <property type="project" value="InterPro"/>
</dbReference>
<feature type="domain" description="Major facilitator superfamily (MFS) profile" evidence="6">
    <location>
        <begin position="15"/>
        <end position="480"/>
    </location>
</feature>
<evidence type="ECO:0000259" key="6">
    <source>
        <dbReference type="PROSITE" id="PS50850"/>
    </source>
</evidence>
<evidence type="ECO:0000256" key="5">
    <source>
        <dbReference type="SAM" id="Phobius"/>
    </source>
</evidence>
<dbReference type="Proteomes" id="UP000009168">
    <property type="component" value="Unassembled WGS sequence"/>
</dbReference>
<feature type="transmembrane region" description="Helical" evidence="5">
    <location>
        <begin position="51"/>
        <end position="73"/>
    </location>
</feature>
<keyword evidence="2 5" id="KW-0812">Transmembrane</keyword>
<feature type="transmembrane region" description="Helical" evidence="5">
    <location>
        <begin position="15"/>
        <end position="31"/>
    </location>
</feature>
<feature type="transmembrane region" description="Helical" evidence="5">
    <location>
        <begin position="85"/>
        <end position="105"/>
    </location>
</feature>
<sequence length="758" mass="87286">MDEQDQKKSQKRLKYYRCLIFGLTFFGYATLHCARQSWSLMKANMESDSDISSTFLGYMDFAFLMSYSIGLATLGHYGDRMDLKYFTTIGMLCAVVCLMVVGILQTTGAVEGTTREVVFIIFWILNGLSQSTAMPGFVAAMGNWFGKKKRGLIMGFWIGTTNFGDIMGYTLGCVMSAGLNIQWGYVPIASATLIFIMVVNLFLFMKPYPEKIGIDAQAEWGSIMDDETKTEQQAQQELLKKFNSSLFSSVFSQKQPSNLSTDQDRTPVNFFNAWLIPNVAIYALLFSGLKSTVYCILFWLPTLLSTGGNHVSMVNKSVVCSLFDIGIFIGGMIVGQVTDRIRKRAVLMGPSILFSVGLMIVCLILNTDSPLANSILFFFIGIFLGGPYNVCQSAIMIDLAKQKALKNSADALSTVTSLIGKSIIAQLNLKQINPLVFQSHLNKQTNKQRIILNFNILSCFKQTIYLINFFDNLILIFKSQKMELELVLQPLLNLQSHMQVLVMYFGYSQVLLQFPQSYYLLQHSKMQLVCQEDNKEKNNITTTQKLILVRYYQKIVMMNNQYKINENIFQQKTSLQLKIQIDIYTEIHTYNLNFKDQFAYIILFYFSIQFITNYTKQINNQKLTNQLTSKLNICFLQIVSYNWMQILIQIKYSVYYKISKIQKVIYIYQPLYFILKGHFFQNNLGVRSLNQCGITVYTNHKQANQIMNQQLRVILFYTQKNKDNNQYLLNEILITELINQKKNQYYYKYSFLLLYNLI</sequence>
<dbReference type="EMBL" id="GG662798">
    <property type="protein sequence ID" value="EAR90476.2"/>
    <property type="molecule type" value="Genomic_DNA"/>
</dbReference>
<name>Q22Z45_TETTS</name>
<evidence type="ECO:0000313" key="8">
    <source>
        <dbReference type="Proteomes" id="UP000009168"/>
    </source>
</evidence>